<dbReference type="Pfam" id="PF13181">
    <property type="entry name" value="TPR_8"/>
    <property type="match status" value="1"/>
</dbReference>
<keyword evidence="2" id="KW-1133">Transmembrane helix</keyword>
<protein>
    <submittedName>
        <fullName evidence="3">Tetratricopeptide repeat-containing protein</fullName>
    </submittedName>
</protein>
<dbReference type="InterPro" id="IPR019734">
    <property type="entry name" value="TPR_rpt"/>
</dbReference>
<dbReference type="STRING" id="656914.SAMN00017405_1476"/>
<evidence type="ECO:0000313" key="4">
    <source>
        <dbReference type="Proteomes" id="UP000192731"/>
    </source>
</evidence>
<proteinExistence type="predicted"/>
<dbReference type="SUPFAM" id="SSF48452">
    <property type="entry name" value="TPR-like"/>
    <property type="match status" value="1"/>
</dbReference>
<keyword evidence="4" id="KW-1185">Reference proteome</keyword>
<reference evidence="3 4" key="1">
    <citation type="submission" date="2017-04" db="EMBL/GenBank/DDBJ databases">
        <authorList>
            <person name="Afonso C.L."/>
            <person name="Miller P.J."/>
            <person name="Scott M.A."/>
            <person name="Spackman E."/>
            <person name="Goraichik I."/>
            <person name="Dimitrov K.M."/>
            <person name="Suarez D.L."/>
            <person name="Swayne D.E."/>
        </authorList>
    </citation>
    <scope>NUCLEOTIDE SEQUENCE [LARGE SCALE GENOMIC DNA]</scope>
    <source>
        <strain evidence="3 4">DSM 11270</strain>
    </source>
</reference>
<keyword evidence="1" id="KW-0802">TPR repeat</keyword>
<dbReference type="PROSITE" id="PS50005">
    <property type="entry name" value="TPR"/>
    <property type="match status" value="2"/>
</dbReference>
<dbReference type="InterPro" id="IPR011990">
    <property type="entry name" value="TPR-like_helical_dom_sf"/>
</dbReference>
<feature type="repeat" description="TPR" evidence="1">
    <location>
        <begin position="100"/>
        <end position="133"/>
    </location>
</feature>
<organism evidence="3 4">
    <name type="scientific">Desulfonispora thiosulfatigenes DSM 11270</name>
    <dbReference type="NCBI Taxonomy" id="656914"/>
    <lineage>
        <taxon>Bacteria</taxon>
        <taxon>Bacillati</taxon>
        <taxon>Bacillota</taxon>
        <taxon>Clostridia</taxon>
        <taxon>Eubacteriales</taxon>
        <taxon>Peptococcaceae</taxon>
        <taxon>Desulfonispora</taxon>
    </lineage>
</organism>
<gene>
    <name evidence="3" type="ORF">SAMN00017405_1476</name>
</gene>
<keyword evidence="2" id="KW-0812">Transmembrane</keyword>
<dbReference type="OrthoDB" id="2658060at2"/>
<dbReference type="Gene3D" id="1.25.40.10">
    <property type="entry name" value="Tetratricopeptide repeat domain"/>
    <property type="match status" value="1"/>
</dbReference>
<dbReference type="Proteomes" id="UP000192731">
    <property type="component" value="Unassembled WGS sequence"/>
</dbReference>
<feature type="transmembrane region" description="Helical" evidence="2">
    <location>
        <begin position="6"/>
        <end position="31"/>
    </location>
</feature>
<feature type="repeat" description="TPR" evidence="1">
    <location>
        <begin position="66"/>
        <end position="99"/>
    </location>
</feature>
<sequence>MRYFIYYYFLTRIIGNPIISLGILIIAFILVERKFIGIIPDIFKPLKRKRKIANLKSTIKLNPANINAYRELGSLYLEDNKYQKAEENFMKTLDKMDNYAETHFLLGKAYYLQNKIDLGITELETAIDINPKIGYGEPYIYLLAEAYSSKKNENNINDYIGNLHYYGTVETLYKAGEVISKYDQKKAKEMFKKALEIYNGGPKYLKRLYRRWAILARIKG</sequence>
<evidence type="ECO:0000313" key="3">
    <source>
        <dbReference type="EMBL" id="SMB96218.1"/>
    </source>
</evidence>
<name>A0A1W1VS92_DESTI</name>
<dbReference type="EMBL" id="FWWT01000023">
    <property type="protein sequence ID" value="SMB96218.1"/>
    <property type="molecule type" value="Genomic_DNA"/>
</dbReference>
<keyword evidence="2" id="KW-0472">Membrane</keyword>
<accession>A0A1W1VS92</accession>
<evidence type="ECO:0000256" key="2">
    <source>
        <dbReference type="SAM" id="Phobius"/>
    </source>
</evidence>
<evidence type="ECO:0000256" key="1">
    <source>
        <dbReference type="PROSITE-ProRule" id="PRU00339"/>
    </source>
</evidence>
<dbReference type="AlphaFoldDB" id="A0A1W1VS92"/>
<dbReference type="RefSeq" id="WP_084054329.1">
    <property type="nucleotide sequence ID" value="NZ_FWWT01000023.1"/>
</dbReference>
<dbReference type="SMART" id="SM00028">
    <property type="entry name" value="TPR"/>
    <property type="match status" value="2"/>
</dbReference>